<keyword evidence="1" id="KW-1133">Transmembrane helix</keyword>
<keyword evidence="1" id="KW-0812">Transmembrane</keyword>
<gene>
    <name evidence="3" type="ORF">WAT24_14430</name>
</gene>
<evidence type="ECO:0000256" key="1">
    <source>
        <dbReference type="SAM" id="Phobius"/>
    </source>
</evidence>
<evidence type="ECO:0000313" key="4">
    <source>
        <dbReference type="Proteomes" id="UP001381174"/>
    </source>
</evidence>
<name>A0ABU8JEG2_9GAMM</name>
<dbReference type="Pfam" id="PF13828">
    <property type="entry name" value="DUF4190"/>
    <property type="match status" value="1"/>
</dbReference>
<evidence type="ECO:0000313" key="3">
    <source>
        <dbReference type="EMBL" id="MEI7037963.1"/>
    </source>
</evidence>
<dbReference type="EMBL" id="JBBBNY010000013">
    <property type="protein sequence ID" value="MEI7037963.1"/>
    <property type="molecule type" value="Genomic_DNA"/>
</dbReference>
<proteinExistence type="predicted"/>
<sequence>MNAPPPVRPTTSAMAVASLVSGIAAWCMLPVLGAIVAVACGHLARSEIRRAQGRLEGDGLAVAGLVLGYVQLAFGVALLLLVIAALVLGLSIGFGASLFH</sequence>
<dbReference type="InterPro" id="IPR025241">
    <property type="entry name" value="DUF4190"/>
</dbReference>
<keyword evidence="4" id="KW-1185">Reference proteome</keyword>
<keyword evidence="1" id="KW-0472">Membrane</keyword>
<protein>
    <submittedName>
        <fullName evidence="3">DUF4190 domain-containing protein</fullName>
    </submittedName>
</protein>
<organism evidence="3 4">
    <name type="scientific">Fulvimonas yonginensis</name>
    <dbReference type="NCBI Taxonomy" id="1495200"/>
    <lineage>
        <taxon>Bacteria</taxon>
        <taxon>Pseudomonadati</taxon>
        <taxon>Pseudomonadota</taxon>
        <taxon>Gammaproteobacteria</taxon>
        <taxon>Lysobacterales</taxon>
        <taxon>Rhodanobacteraceae</taxon>
        <taxon>Fulvimonas</taxon>
    </lineage>
</organism>
<dbReference type="RefSeq" id="WP_336808603.1">
    <property type="nucleotide sequence ID" value="NZ_JBBBNY010000013.1"/>
</dbReference>
<comment type="caution">
    <text evidence="3">The sequence shown here is derived from an EMBL/GenBank/DDBJ whole genome shotgun (WGS) entry which is preliminary data.</text>
</comment>
<feature type="transmembrane region" description="Helical" evidence="1">
    <location>
        <begin position="12"/>
        <end position="40"/>
    </location>
</feature>
<evidence type="ECO:0000259" key="2">
    <source>
        <dbReference type="Pfam" id="PF13828"/>
    </source>
</evidence>
<feature type="domain" description="DUF4190" evidence="2">
    <location>
        <begin position="14"/>
        <end position="77"/>
    </location>
</feature>
<dbReference type="Proteomes" id="UP001381174">
    <property type="component" value="Unassembled WGS sequence"/>
</dbReference>
<accession>A0ABU8JEG2</accession>
<reference evidence="3 4" key="1">
    <citation type="journal article" date="2014" name="Int. J. Syst. Evol. Microbiol.">
        <title>Fulvimonas yonginensis sp. nov., isolated from greenhouse soil, and emended description of the genus Fulvimonas.</title>
        <authorList>
            <person name="Ahn J.H."/>
            <person name="Kim S.J."/>
            <person name="Weon H.Y."/>
            <person name="Hong S.B."/>
            <person name="Seok S.J."/>
            <person name="Kwon S.W."/>
        </authorList>
    </citation>
    <scope>NUCLEOTIDE SEQUENCE [LARGE SCALE GENOMIC DNA]</scope>
    <source>
        <strain evidence="3 4">KACC 16952</strain>
    </source>
</reference>
<feature type="transmembrane region" description="Helical" evidence="1">
    <location>
        <begin position="61"/>
        <end position="94"/>
    </location>
</feature>